<dbReference type="InterPro" id="IPR018062">
    <property type="entry name" value="HTH_AraC-typ_CS"/>
</dbReference>
<evidence type="ECO:0000256" key="8">
    <source>
        <dbReference type="SAM" id="MobiDB-lite"/>
    </source>
</evidence>
<evidence type="ECO:0000256" key="3">
    <source>
        <dbReference type="ARBA" id="ARBA00022448"/>
    </source>
</evidence>
<evidence type="ECO:0000256" key="6">
    <source>
        <dbReference type="ARBA" id="ARBA00023125"/>
    </source>
</evidence>
<proteinExistence type="inferred from homology"/>
<feature type="region of interest" description="Disordered" evidence="8">
    <location>
        <begin position="350"/>
        <end position="384"/>
    </location>
</feature>
<dbReference type="InterPro" id="IPR018060">
    <property type="entry name" value="HTH_AraC"/>
</dbReference>
<keyword evidence="7" id="KW-0804">Transcription</keyword>
<gene>
    <name evidence="11" type="ORF">ACFSJH_08810</name>
</gene>
<evidence type="ECO:0000259" key="9">
    <source>
        <dbReference type="PROSITE" id="PS01124"/>
    </source>
</evidence>
<dbReference type="Pfam" id="PF01497">
    <property type="entry name" value="Peripla_BP_2"/>
    <property type="match status" value="1"/>
</dbReference>
<evidence type="ECO:0000256" key="7">
    <source>
        <dbReference type="ARBA" id="ARBA00023163"/>
    </source>
</evidence>
<dbReference type="EMBL" id="JBHUHO010000025">
    <property type="protein sequence ID" value="MFD2115823.1"/>
    <property type="molecule type" value="Genomic_DNA"/>
</dbReference>
<dbReference type="InterPro" id="IPR002491">
    <property type="entry name" value="ABC_transptr_periplasmic_BD"/>
</dbReference>
<feature type="domain" description="Fe/B12 periplasmic-binding" evidence="10">
    <location>
        <begin position="403"/>
        <end position="664"/>
    </location>
</feature>
<comment type="caution">
    <text evidence="11">The sequence shown here is derived from an EMBL/GenBank/DDBJ whole genome shotgun (WGS) entry which is preliminary data.</text>
</comment>
<keyword evidence="3" id="KW-0813">Transport</keyword>
<evidence type="ECO:0000256" key="1">
    <source>
        <dbReference type="ARBA" id="ARBA00004196"/>
    </source>
</evidence>
<dbReference type="Gene3D" id="1.10.10.60">
    <property type="entry name" value="Homeodomain-like"/>
    <property type="match status" value="2"/>
</dbReference>
<dbReference type="SUPFAM" id="SSF46689">
    <property type="entry name" value="Homeodomain-like"/>
    <property type="match status" value="2"/>
</dbReference>
<organism evidence="11 12">
    <name type="scientific">Paenibacillus yanchengensis</name>
    <dbReference type="NCBI Taxonomy" id="2035833"/>
    <lineage>
        <taxon>Bacteria</taxon>
        <taxon>Bacillati</taxon>
        <taxon>Bacillota</taxon>
        <taxon>Bacilli</taxon>
        <taxon>Bacillales</taxon>
        <taxon>Paenibacillaceae</taxon>
        <taxon>Paenibacillus</taxon>
    </lineage>
</organism>
<dbReference type="CDD" id="cd01146">
    <property type="entry name" value="FhuD"/>
    <property type="match status" value="1"/>
</dbReference>
<dbReference type="InterPro" id="IPR051313">
    <property type="entry name" value="Bact_iron-sidero_bind"/>
</dbReference>
<dbReference type="Proteomes" id="UP001597362">
    <property type="component" value="Unassembled WGS sequence"/>
</dbReference>
<dbReference type="Pfam" id="PF12833">
    <property type="entry name" value="HTH_18"/>
    <property type="match status" value="1"/>
</dbReference>
<evidence type="ECO:0000259" key="10">
    <source>
        <dbReference type="PROSITE" id="PS50983"/>
    </source>
</evidence>
<evidence type="ECO:0000256" key="5">
    <source>
        <dbReference type="ARBA" id="ARBA00023015"/>
    </source>
</evidence>
<dbReference type="PROSITE" id="PS00041">
    <property type="entry name" value="HTH_ARAC_FAMILY_1"/>
    <property type="match status" value="1"/>
</dbReference>
<comment type="similarity">
    <text evidence="2">Belongs to the bacterial solute-binding protein 8 family.</text>
</comment>
<dbReference type="SUPFAM" id="SSF53807">
    <property type="entry name" value="Helical backbone' metal receptor"/>
    <property type="match status" value="1"/>
</dbReference>
<comment type="subcellular location">
    <subcellularLocation>
        <location evidence="1">Cell envelope</location>
    </subcellularLocation>
</comment>
<protein>
    <submittedName>
        <fullName evidence="11">ABC transporter substrate-binding protein</fullName>
    </submittedName>
</protein>
<sequence length="664" mass="74991">MEWNPRTKLWNYAHVRILDIRSMDMRQGEMKSDYRLPASTYLYVSRGEAVIHLADQQIEGKPHVLLHVGKGIRLAITASSDCHYYIILYKSSFILPAHRMLLRLMETNNPFEECYVMNVSQPLYMLNKLIEMDHQWKLPNGQGRLLVRASFYQFVHEYLRQMEEEGLRPFSSQLVAQAVRYMEEHYSESITLETLEELLACNARTLLRKFKAEFNATPIDYLIQLRMDKAKELLQYSEIAVKDIAVSIGYTDHYYFSRLFKKQVGMSPMQYRSTADLTKELSYNPFELSRLSIVGRKVQRYIGNGINNHYQYNKKGEFNMYSKSRRSLAILVICFAMILGACGGGTTKTNNTNQSNGGTSNTSQPAVTTPATSAAPTAETNAAESRVVKHAMGEETIVGTPERVVILTNEGTEALLSVGVKPVGAVQSWVGDPWYEHIAGKMEGVEVVGDEIQPNIELIASLKPDLIIGNKVRQEKIYDQLKEIAPTIYSEDLAGDWKINFALYMEALGKQEEGKQLMADFDKRVAEAATKLTDKLDTKVSIARFSASQVRIYQKQTFAGVLLDQLGFARPASQDKDSFMEVMTKETIPSMDGDVLFYFVTEAPGKTDAAKVVEEWMNDPLFKNLNVAKNNKAIAVNEAIWNTAGGYQAANLLLDEIVAYFEAN</sequence>
<feature type="domain" description="HTH araC/xylS-type" evidence="9">
    <location>
        <begin position="176"/>
        <end position="274"/>
    </location>
</feature>
<dbReference type="InterPro" id="IPR009057">
    <property type="entry name" value="Homeodomain-like_sf"/>
</dbReference>
<dbReference type="PROSITE" id="PS50983">
    <property type="entry name" value="FE_B12_PBP"/>
    <property type="match status" value="1"/>
</dbReference>
<dbReference type="SMART" id="SM00342">
    <property type="entry name" value="HTH_ARAC"/>
    <property type="match status" value="1"/>
</dbReference>
<dbReference type="PRINTS" id="PR00032">
    <property type="entry name" value="HTHARAC"/>
</dbReference>
<evidence type="ECO:0000313" key="11">
    <source>
        <dbReference type="EMBL" id="MFD2115823.1"/>
    </source>
</evidence>
<name>A0ABW4YJF2_9BACL</name>
<keyword evidence="5" id="KW-0805">Transcription regulation</keyword>
<dbReference type="PANTHER" id="PTHR30532">
    <property type="entry name" value="IRON III DICITRATE-BINDING PERIPLASMIC PROTEIN"/>
    <property type="match status" value="1"/>
</dbReference>
<evidence type="ECO:0000313" key="12">
    <source>
        <dbReference type="Proteomes" id="UP001597362"/>
    </source>
</evidence>
<dbReference type="PROSITE" id="PS01124">
    <property type="entry name" value="HTH_ARAC_FAMILY_2"/>
    <property type="match status" value="1"/>
</dbReference>
<dbReference type="Gene3D" id="3.40.50.1980">
    <property type="entry name" value="Nitrogenase molybdenum iron protein domain"/>
    <property type="match status" value="2"/>
</dbReference>
<keyword evidence="4" id="KW-0732">Signal</keyword>
<keyword evidence="12" id="KW-1185">Reference proteome</keyword>
<dbReference type="RefSeq" id="WP_377771385.1">
    <property type="nucleotide sequence ID" value="NZ_JBHUHO010000025.1"/>
</dbReference>
<dbReference type="InterPro" id="IPR020449">
    <property type="entry name" value="Tscrpt_reg_AraC-type_HTH"/>
</dbReference>
<evidence type="ECO:0000256" key="2">
    <source>
        <dbReference type="ARBA" id="ARBA00008814"/>
    </source>
</evidence>
<dbReference type="PANTHER" id="PTHR30532:SF21">
    <property type="entry name" value="SIDEROPHORE-BINDING LIPOPROTEIN YFIY-RELATED"/>
    <property type="match status" value="1"/>
</dbReference>
<reference evidence="12" key="1">
    <citation type="journal article" date="2019" name="Int. J. Syst. Evol. Microbiol.">
        <title>The Global Catalogue of Microorganisms (GCM) 10K type strain sequencing project: providing services to taxonomists for standard genome sequencing and annotation.</title>
        <authorList>
            <consortium name="The Broad Institute Genomics Platform"/>
            <consortium name="The Broad Institute Genome Sequencing Center for Infectious Disease"/>
            <person name="Wu L."/>
            <person name="Ma J."/>
        </authorList>
    </citation>
    <scope>NUCLEOTIDE SEQUENCE [LARGE SCALE GENOMIC DNA]</scope>
    <source>
        <strain evidence="12">GH52</strain>
    </source>
</reference>
<accession>A0ABW4YJF2</accession>
<keyword evidence="6" id="KW-0238">DNA-binding</keyword>
<evidence type="ECO:0000256" key="4">
    <source>
        <dbReference type="ARBA" id="ARBA00022729"/>
    </source>
</evidence>